<dbReference type="EMBL" id="CAJVQC010015406">
    <property type="protein sequence ID" value="CAG8666726.1"/>
    <property type="molecule type" value="Genomic_DNA"/>
</dbReference>
<feature type="non-terminal residue" evidence="1">
    <location>
        <position position="1"/>
    </location>
</feature>
<reference evidence="1" key="1">
    <citation type="submission" date="2021-06" db="EMBL/GenBank/DDBJ databases">
        <authorList>
            <person name="Kallberg Y."/>
            <person name="Tangrot J."/>
            <person name="Rosling A."/>
        </authorList>
    </citation>
    <scope>NUCLEOTIDE SEQUENCE</scope>
    <source>
        <strain evidence="1">MA461A</strain>
    </source>
</reference>
<evidence type="ECO:0000313" key="2">
    <source>
        <dbReference type="Proteomes" id="UP000789920"/>
    </source>
</evidence>
<name>A0ACA9NTT5_9GLOM</name>
<organism evidence="1 2">
    <name type="scientific">Racocetra persica</name>
    <dbReference type="NCBI Taxonomy" id="160502"/>
    <lineage>
        <taxon>Eukaryota</taxon>
        <taxon>Fungi</taxon>
        <taxon>Fungi incertae sedis</taxon>
        <taxon>Mucoromycota</taxon>
        <taxon>Glomeromycotina</taxon>
        <taxon>Glomeromycetes</taxon>
        <taxon>Diversisporales</taxon>
        <taxon>Gigasporaceae</taxon>
        <taxon>Racocetra</taxon>
    </lineage>
</organism>
<accession>A0ACA9NTT5</accession>
<sequence>ACSTIVPDPQHIPHFLLYFFNIINSKVDGSLSVDDWSQFLAPTRRPLFWVFLVETIGVAESTNVDENRQSVNICYYHEIFELYKNKTLSTQDVVILPMKLEIKRLE</sequence>
<gene>
    <name evidence="1" type="ORF">RPERSI_LOCUS8502</name>
</gene>
<proteinExistence type="predicted"/>
<keyword evidence="2" id="KW-1185">Reference proteome</keyword>
<evidence type="ECO:0000313" key="1">
    <source>
        <dbReference type="EMBL" id="CAG8666726.1"/>
    </source>
</evidence>
<dbReference type="Proteomes" id="UP000789920">
    <property type="component" value="Unassembled WGS sequence"/>
</dbReference>
<comment type="caution">
    <text evidence="1">The sequence shown here is derived from an EMBL/GenBank/DDBJ whole genome shotgun (WGS) entry which is preliminary data.</text>
</comment>
<protein>
    <submittedName>
        <fullName evidence="1">18841_t:CDS:1</fullName>
    </submittedName>
</protein>